<dbReference type="PANTHER" id="PTHR43685:SF3">
    <property type="entry name" value="SLR2126 PROTEIN"/>
    <property type="match status" value="1"/>
</dbReference>
<protein>
    <submittedName>
        <fullName evidence="4">Family 2 glycosyl transferase</fullName>
    </submittedName>
    <submittedName>
        <fullName evidence="5">Glycosyltransferase</fullName>
    </submittedName>
</protein>
<dbReference type="EMBL" id="RKIK01000053">
    <property type="protein sequence ID" value="ROV59074.1"/>
    <property type="molecule type" value="Genomic_DNA"/>
</dbReference>
<dbReference type="GO" id="GO:0016740">
    <property type="term" value="F:transferase activity"/>
    <property type="evidence" value="ECO:0007669"/>
    <property type="project" value="UniProtKB-KW"/>
</dbReference>
<dbReference type="EMBL" id="MJMI01000131">
    <property type="protein sequence ID" value="OLQ86623.1"/>
    <property type="molecule type" value="Genomic_DNA"/>
</dbReference>
<keyword evidence="6" id="KW-1185">Reference proteome</keyword>
<evidence type="ECO:0000256" key="1">
    <source>
        <dbReference type="ARBA" id="ARBA00022679"/>
    </source>
</evidence>
<dbReference type="Pfam" id="PF00535">
    <property type="entry name" value="Glycos_transf_2"/>
    <property type="match status" value="1"/>
</dbReference>
<organism evidence="5 7">
    <name type="scientific">Vibrio ponticus</name>
    <dbReference type="NCBI Taxonomy" id="265668"/>
    <lineage>
        <taxon>Bacteria</taxon>
        <taxon>Pseudomonadati</taxon>
        <taxon>Pseudomonadota</taxon>
        <taxon>Gammaproteobacteria</taxon>
        <taxon>Vibrionales</taxon>
        <taxon>Vibrionaceae</taxon>
        <taxon>Vibrio</taxon>
    </lineage>
</organism>
<evidence type="ECO:0000313" key="6">
    <source>
        <dbReference type="Proteomes" id="UP000186206"/>
    </source>
</evidence>
<feature type="domain" description="Glycosyltransferase 2-like" evidence="2">
    <location>
        <begin position="5"/>
        <end position="153"/>
    </location>
</feature>
<evidence type="ECO:0000313" key="7">
    <source>
        <dbReference type="Proteomes" id="UP000278792"/>
    </source>
</evidence>
<accession>A0A3N3DX27</accession>
<dbReference type="RefSeq" id="WP_075652135.1">
    <property type="nucleotide sequence ID" value="NZ_AP019657.1"/>
</dbReference>
<dbReference type="SUPFAM" id="SSF53448">
    <property type="entry name" value="Nucleotide-diphospho-sugar transferases"/>
    <property type="match status" value="1"/>
</dbReference>
<dbReference type="Gene3D" id="3.90.550.10">
    <property type="entry name" value="Spore Coat Polysaccharide Biosynthesis Protein SpsA, Chain A"/>
    <property type="match status" value="1"/>
</dbReference>
<keyword evidence="1 5" id="KW-0808">Transferase</keyword>
<feature type="domain" description="Galactosyltransferase C-terminal" evidence="3">
    <location>
        <begin position="166"/>
        <end position="226"/>
    </location>
</feature>
<dbReference type="AlphaFoldDB" id="A0A3N3DX27"/>
<dbReference type="Pfam" id="PF02709">
    <property type="entry name" value="Glyco_transf_7C"/>
    <property type="match status" value="1"/>
</dbReference>
<dbReference type="InterPro" id="IPR050834">
    <property type="entry name" value="Glycosyltransf_2"/>
</dbReference>
<evidence type="ECO:0000259" key="3">
    <source>
        <dbReference type="Pfam" id="PF02709"/>
    </source>
</evidence>
<dbReference type="Proteomes" id="UP000278792">
    <property type="component" value="Unassembled WGS sequence"/>
</dbReference>
<dbReference type="Proteomes" id="UP000186206">
    <property type="component" value="Unassembled WGS sequence"/>
</dbReference>
<reference evidence="4 6" key="1">
    <citation type="submission" date="2016-09" db="EMBL/GenBank/DDBJ databases">
        <title>Genomic Taxonomy of the Vibrionaceae.</title>
        <authorList>
            <person name="Gonzalez-Castillo A."/>
            <person name="Gomez-Gil B."/>
            <person name="Enciso-Ibarra K."/>
        </authorList>
    </citation>
    <scope>NUCLEOTIDE SEQUENCE [LARGE SCALE GENOMIC DNA]</scope>
    <source>
        <strain evidence="4 6">CAIM 1731</strain>
    </source>
</reference>
<dbReference type="InterPro" id="IPR027791">
    <property type="entry name" value="Galactosyl_T_C"/>
</dbReference>
<evidence type="ECO:0000313" key="4">
    <source>
        <dbReference type="EMBL" id="OLQ86623.1"/>
    </source>
</evidence>
<dbReference type="CDD" id="cd06420">
    <property type="entry name" value="GT2_Chondriotin_Pol_N"/>
    <property type="match status" value="1"/>
</dbReference>
<dbReference type="InterPro" id="IPR001173">
    <property type="entry name" value="Glyco_trans_2-like"/>
</dbReference>
<proteinExistence type="predicted"/>
<comment type="caution">
    <text evidence="5">The sequence shown here is derived from an EMBL/GenBank/DDBJ whole genome shotgun (WGS) entry which is preliminary data.</text>
</comment>
<name>A0A3N3DX27_9VIBR</name>
<evidence type="ECO:0000259" key="2">
    <source>
        <dbReference type="Pfam" id="PF00535"/>
    </source>
</evidence>
<dbReference type="InterPro" id="IPR029044">
    <property type="entry name" value="Nucleotide-diphossugar_trans"/>
</dbReference>
<reference evidence="5 7" key="2">
    <citation type="submission" date="2018-11" db="EMBL/GenBank/DDBJ databases">
        <title>Vibrio ponticus strain CAIM 1751 pathogenic for the snapper Lutjanus guttatus.</title>
        <authorList>
            <person name="Soto-Rodriguez S."/>
            <person name="Lozano-Olvera R."/>
            <person name="Gomez-Gil B."/>
        </authorList>
    </citation>
    <scope>NUCLEOTIDE SEQUENCE [LARGE SCALE GENOMIC DNA]</scope>
    <source>
        <strain evidence="5 7">CAIM 1751</strain>
    </source>
</reference>
<dbReference type="PANTHER" id="PTHR43685">
    <property type="entry name" value="GLYCOSYLTRANSFERASE"/>
    <property type="match status" value="1"/>
</dbReference>
<sequence length="266" mass="30173">MKTTLIITTYNWKEALKAVLESVKRQTVLPDEVIVADDGSREDTKLLIEEMAQHFPVALIHSWHEDNGFQLAMSRNRAIAKASGDYLIMIDGDMVLSQTFIESHQQVALANRFVQGGRVLTDEKCSQAIMHQGLVPSIFTQGIRNRKNCITHPLLAKLFSYERNNDKATRGCNMAFWKADVIEVNGFNQDFVGWGREDSEFVHRMLNAGKTRLYLKFAGVGYHLYHNENSRASLAQNDEILEKTIQQHLKRCENGVDQFISGAGDE</sequence>
<evidence type="ECO:0000313" key="5">
    <source>
        <dbReference type="EMBL" id="ROV59074.1"/>
    </source>
</evidence>
<dbReference type="OrthoDB" id="9801954at2"/>
<gene>
    <name evidence="4" type="ORF">BIY21_04110</name>
    <name evidence="5" type="ORF">EGH82_15545</name>
</gene>